<protein>
    <recommendedName>
        <fullName evidence="14">Inactive metallocarboxypeptidase ECM14</fullName>
    </recommendedName>
    <alternativeName>
        <fullName evidence="15">Inactive metallocarboxypeptidase ecm14</fullName>
    </alternativeName>
</protein>
<organism evidence="19 20">
    <name type="scientific">Hanseniaspora guilliermondii</name>
    <dbReference type="NCBI Taxonomy" id="56406"/>
    <lineage>
        <taxon>Eukaryota</taxon>
        <taxon>Fungi</taxon>
        <taxon>Dikarya</taxon>
        <taxon>Ascomycota</taxon>
        <taxon>Saccharomycotina</taxon>
        <taxon>Saccharomycetes</taxon>
        <taxon>Saccharomycodales</taxon>
        <taxon>Saccharomycodaceae</taxon>
        <taxon>Hanseniaspora</taxon>
    </lineage>
</organism>
<comment type="subcellular location">
    <subcellularLocation>
        <location evidence="2">Secreted</location>
    </subcellularLocation>
</comment>
<dbReference type="EMBL" id="FQNF01000041">
    <property type="protein sequence ID" value="SGZ40167.1"/>
    <property type="molecule type" value="Genomic_DNA"/>
</dbReference>
<dbReference type="GO" id="GO:0004181">
    <property type="term" value="F:metallocarboxypeptidase activity"/>
    <property type="evidence" value="ECO:0007669"/>
    <property type="project" value="InterPro"/>
</dbReference>
<evidence type="ECO:0000256" key="15">
    <source>
        <dbReference type="ARBA" id="ARBA00026213"/>
    </source>
</evidence>
<gene>
    <name evidence="19" type="ORF">HGUI_02367</name>
</gene>
<keyword evidence="10" id="KW-0862">Zinc</keyword>
<keyword evidence="9" id="KW-0378">Hydrolase</keyword>
<evidence type="ECO:0000256" key="17">
    <source>
        <dbReference type="SAM" id="SignalP"/>
    </source>
</evidence>
<name>A0A1L0CZ68_9ASCO</name>
<evidence type="ECO:0000256" key="1">
    <source>
        <dbReference type="ARBA" id="ARBA00001947"/>
    </source>
</evidence>
<keyword evidence="8 17" id="KW-0732">Signal</keyword>
<keyword evidence="5 19" id="KW-0121">Carboxypeptidase</keyword>
<evidence type="ECO:0000256" key="16">
    <source>
        <dbReference type="PROSITE-ProRule" id="PRU01379"/>
    </source>
</evidence>
<sequence length="458" mass="53885">MIYLQLFLLILSYAKLNTPSELKKQFYSDHNLIRCFGDLDPIMLMDEDIDVWSKNHHYIDLMVHKRDLTKFKDCHVVNNVQALIDEENTINDKEDLDVNDLNALFPFDTFDFDDNDEFLQDLHIEEMNYNQGKNSFFKKYRNLEEVYQYMEDLAYKYANLVKLEDIGTTFEGRDIKAMHITAHGIPEGNTGKDDRCTKKTLVITSGLHAREWATITTTLWIATKLASKYGTFKKETFYLNNLDFFIIPVFNPDGYEYTWNNDRLWRKTRQQTIHPRCFGIDLDHSFDFKWNDNDTPCSPYYSGQSPFESLESKALNDYLFDKKHNDENFKLHGFIDFHSYGQEILYPYGYSCDLQPRDIENLLELSYGMARSIRLKTGELYEVMPSCKDRGSDLIPGFGSGNALDYFYHSKAHWAFQFKIRDLGEKGFILPKKYIKPVARENYAAVKHFCDFILDPEL</sequence>
<evidence type="ECO:0000256" key="9">
    <source>
        <dbReference type="ARBA" id="ARBA00022801"/>
    </source>
</evidence>
<dbReference type="Proteomes" id="UP000183365">
    <property type="component" value="Unassembled WGS sequence"/>
</dbReference>
<dbReference type="VEuPathDB" id="FungiDB:HGUI_02367"/>
<keyword evidence="11" id="KW-0482">Metalloprotease</keyword>
<evidence type="ECO:0000256" key="13">
    <source>
        <dbReference type="ARBA" id="ARBA00025210"/>
    </source>
</evidence>
<dbReference type="GO" id="GO:0006508">
    <property type="term" value="P:proteolysis"/>
    <property type="evidence" value="ECO:0007669"/>
    <property type="project" value="UniProtKB-KW"/>
</dbReference>
<dbReference type="PRINTS" id="PR00765">
    <property type="entry name" value="CRBOXYPTASEA"/>
</dbReference>
<dbReference type="GO" id="GO:0005576">
    <property type="term" value="C:extracellular region"/>
    <property type="evidence" value="ECO:0007669"/>
    <property type="project" value="UniProtKB-SubCell"/>
</dbReference>
<comment type="cofactor">
    <cofactor evidence="1">
        <name>Zn(2+)</name>
        <dbReference type="ChEBI" id="CHEBI:29105"/>
    </cofactor>
</comment>
<evidence type="ECO:0000256" key="14">
    <source>
        <dbReference type="ARBA" id="ARBA00026187"/>
    </source>
</evidence>
<keyword evidence="6" id="KW-0645">Protease</keyword>
<evidence type="ECO:0000256" key="10">
    <source>
        <dbReference type="ARBA" id="ARBA00022833"/>
    </source>
</evidence>
<evidence type="ECO:0000256" key="2">
    <source>
        <dbReference type="ARBA" id="ARBA00004613"/>
    </source>
</evidence>
<evidence type="ECO:0000256" key="8">
    <source>
        <dbReference type="ARBA" id="ARBA00022729"/>
    </source>
</evidence>
<dbReference type="PANTHER" id="PTHR11705">
    <property type="entry name" value="PROTEASE FAMILY M14 CARBOXYPEPTIDASE A,B"/>
    <property type="match status" value="1"/>
</dbReference>
<comment type="caution">
    <text evidence="16">Lacks conserved residue(s) required for the propagation of feature annotation.</text>
</comment>
<keyword evidence="4" id="KW-0964">Secreted</keyword>
<evidence type="ECO:0000256" key="3">
    <source>
        <dbReference type="ARBA" id="ARBA00005988"/>
    </source>
</evidence>
<evidence type="ECO:0000256" key="12">
    <source>
        <dbReference type="ARBA" id="ARBA00023157"/>
    </source>
</evidence>
<feature type="signal peptide" evidence="17">
    <location>
        <begin position="1"/>
        <end position="16"/>
    </location>
</feature>
<evidence type="ECO:0000259" key="18">
    <source>
        <dbReference type="PROSITE" id="PS52035"/>
    </source>
</evidence>
<dbReference type="Gene3D" id="3.40.630.10">
    <property type="entry name" value="Zn peptidases"/>
    <property type="match status" value="1"/>
</dbReference>
<dbReference type="Pfam" id="PF00246">
    <property type="entry name" value="Peptidase_M14"/>
    <property type="match status" value="1"/>
</dbReference>
<evidence type="ECO:0000313" key="20">
    <source>
        <dbReference type="Proteomes" id="UP000183365"/>
    </source>
</evidence>
<dbReference type="OrthoDB" id="3626597at2759"/>
<dbReference type="CDD" id="cd03860">
    <property type="entry name" value="M14_CP_A-B_like"/>
    <property type="match status" value="1"/>
</dbReference>
<keyword evidence="20" id="KW-1185">Reference proteome</keyword>
<dbReference type="InterPro" id="IPR000834">
    <property type="entry name" value="Peptidase_M14"/>
</dbReference>
<evidence type="ECO:0000313" key="19">
    <source>
        <dbReference type="EMBL" id="SGZ40167.1"/>
    </source>
</evidence>
<keyword evidence="12" id="KW-1015">Disulfide bond</keyword>
<dbReference type="SUPFAM" id="SSF53187">
    <property type="entry name" value="Zn-dependent exopeptidases"/>
    <property type="match status" value="1"/>
</dbReference>
<feature type="domain" description="Peptidase M14" evidence="18">
    <location>
        <begin position="139"/>
        <end position="453"/>
    </location>
</feature>
<dbReference type="AlphaFoldDB" id="A0A1L0CZ68"/>
<keyword evidence="7" id="KW-0479">Metal-binding</keyword>
<dbReference type="GO" id="GO:0008270">
    <property type="term" value="F:zinc ion binding"/>
    <property type="evidence" value="ECO:0007669"/>
    <property type="project" value="InterPro"/>
</dbReference>
<accession>A0A1L0CZ68</accession>
<comment type="similarity">
    <text evidence="3 16">Belongs to the peptidase M14 family.</text>
</comment>
<evidence type="ECO:0000256" key="4">
    <source>
        <dbReference type="ARBA" id="ARBA00022525"/>
    </source>
</evidence>
<evidence type="ECO:0000256" key="11">
    <source>
        <dbReference type="ARBA" id="ARBA00023049"/>
    </source>
</evidence>
<dbReference type="SMART" id="SM00631">
    <property type="entry name" value="Zn_pept"/>
    <property type="match status" value="1"/>
</dbReference>
<evidence type="ECO:0000256" key="7">
    <source>
        <dbReference type="ARBA" id="ARBA00022723"/>
    </source>
</evidence>
<evidence type="ECO:0000256" key="6">
    <source>
        <dbReference type="ARBA" id="ARBA00022670"/>
    </source>
</evidence>
<feature type="chain" id="PRO_5012543719" description="Inactive metallocarboxypeptidase ECM14" evidence="17">
    <location>
        <begin position="17"/>
        <end position="458"/>
    </location>
</feature>
<comment type="function">
    <text evidence="13">Inactive carboxypeptidase that may play a role in cell wall organization and biogenesis.</text>
</comment>
<dbReference type="PROSITE" id="PS52035">
    <property type="entry name" value="PEPTIDASE_M14"/>
    <property type="match status" value="1"/>
</dbReference>
<dbReference type="FunFam" id="3.40.630.10:FF:000084">
    <property type="entry name" value="Carboxypeptidase B2"/>
    <property type="match status" value="1"/>
</dbReference>
<dbReference type="PANTHER" id="PTHR11705:SF147">
    <property type="entry name" value="INACTIVE METALLOCARBOXYPEPTIDASE ECM14"/>
    <property type="match status" value="1"/>
</dbReference>
<evidence type="ECO:0000256" key="5">
    <source>
        <dbReference type="ARBA" id="ARBA00022645"/>
    </source>
</evidence>
<reference evidence="20" key="1">
    <citation type="submission" date="2016-11" db="EMBL/GenBank/DDBJ databases">
        <authorList>
            <person name="Guldener U."/>
        </authorList>
    </citation>
    <scope>NUCLEOTIDE SEQUENCE [LARGE SCALE GENOMIC DNA]</scope>
</reference>
<proteinExistence type="inferred from homology"/>